<dbReference type="Pfam" id="PF11993">
    <property type="entry name" value="VC2046"/>
    <property type="match status" value="1"/>
</dbReference>
<name>A0ABQ4NSY6_9GAMM</name>
<reference evidence="1 2" key="1">
    <citation type="submission" date="2021-05" db="EMBL/GenBank/DDBJ databases">
        <title>Molecular characterization for Shewanella algae harboring chromosomal blaOXA-55-like strains isolated from clinical and environment sample.</title>
        <authorList>
            <person name="Ohama Y."/>
            <person name="Aoki K."/>
            <person name="Harada S."/>
            <person name="Moriya K."/>
            <person name="Ishii Y."/>
            <person name="Tateda K."/>
        </authorList>
    </citation>
    <scope>NUCLEOTIDE SEQUENCE [LARGE SCALE GENOMIC DNA]</scope>
    <source>
        <strain evidence="1 2">LMG 23746</strain>
    </source>
</reference>
<gene>
    <name evidence="1" type="primary">s4P</name>
    <name evidence="1" type="ORF">TUM4630_33830</name>
</gene>
<comment type="caution">
    <text evidence="1">The sequence shown here is derived from an EMBL/GenBank/DDBJ whole genome shotgun (WGS) entry which is preliminary data.</text>
</comment>
<evidence type="ECO:0000313" key="2">
    <source>
        <dbReference type="Proteomes" id="UP000761574"/>
    </source>
</evidence>
<dbReference type="Proteomes" id="UP000761574">
    <property type="component" value="Unassembled WGS sequence"/>
</dbReference>
<accession>A0ABQ4NSY6</accession>
<keyword evidence="2" id="KW-1185">Reference proteome</keyword>
<dbReference type="RefSeq" id="WP_119977990.1">
    <property type="nucleotide sequence ID" value="NZ_BPFB01000063.1"/>
</dbReference>
<dbReference type="EMBL" id="BPFB01000063">
    <property type="protein sequence ID" value="GIU02369.1"/>
    <property type="molecule type" value="Genomic_DNA"/>
</dbReference>
<organism evidence="1 2">
    <name type="scientific">Shewanella algidipiscicola</name>
    <dbReference type="NCBI Taxonomy" id="614070"/>
    <lineage>
        <taxon>Bacteria</taxon>
        <taxon>Pseudomonadati</taxon>
        <taxon>Pseudomonadota</taxon>
        <taxon>Gammaproteobacteria</taxon>
        <taxon>Alteromonadales</taxon>
        <taxon>Shewanellaceae</taxon>
        <taxon>Shewanella</taxon>
    </lineage>
</organism>
<proteinExistence type="predicted"/>
<sequence length="162" mass="18075">MQTNRLLINEVNLGTRLNHAVSDDRRGEFALLLAMLSDDARDMAQFNLPDSLKDTESRLRQQFELPQSQPLLANIAEVALTDNSAAFHQQGMSAFHLQQSLTPEALVIRGQDSIAMNAVLNNCDPITLSRYRGELNPQIGMEDILHFADQVVAQRSMADLMV</sequence>
<dbReference type="InterPro" id="IPR021879">
    <property type="entry name" value="VC2046_fam"/>
</dbReference>
<evidence type="ECO:0000313" key="1">
    <source>
        <dbReference type="EMBL" id="GIU02369.1"/>
    </source>
</evidence>
<protein>
    <submittedName>
        <fullName evidence="1">QueD-like protein</fullName>
    </submittedName>
</protein>